<dbReference type="PRINTS" id="PR00455">
    <property type="entry name" value="HTHTETR"/>
</dbReference>
<dbReference type="Gene3D" id="1.10.10.60">
    <property type="entry name" value="Homeodomain-like"/>
    <property type="match status" value="1"/>
</dbReference>
<dbReference type="InterPro" id="IPR009057">
    <property type="entry name" value="Homeodomain-like_sf"/>
</dbReference>
<dbReference type="PANTHER" id="PTHR43479:SF7">
    <property type="entry name" value="TETR-FAMILY TRANSCRIPTIONAL REGULATOR"/>
    <property type="match status" value="1"/>
</dbReference>
<proteinExistence type="predicted"/>
<accession>A0ABZ0RT64</accession>
<keyword evidence="6" id="KW-1185">Reference proteome</keyword>
<evidence type="ECO:0000313" key="6">
    <source>
        <dbReference type="Proteomes" id="UP001322664"/>
    </source>
</evidence>
<reference evidence="5 6" key="1">
    <citation type="submission" date="2023-09" db="EMBL/GenBank/DDBJ databases">
        <authorList>
            <person name="Page C.A."/>
            <person name="Perez-Diaz I.M."/>
        </authorList>
    </citation>
    <scope>NUCLEOTIDE SEQUENCE [LARGE SCALE GENOMIC DNA]</scope>
    <source>
        <strain evidence="5 6">Ll15</strain>
    </source>
</reference>
<gene>
    <name evidence="5" type="ORF">R6U77_10575</name>
</gene>
<feature type="domain" description="HTH tetR-type" evidence="4">
    <location>
        <begin position="16"/>
        <end position="76"/>
    </location>
</feature>
<dbReference type="PANTHER" id="PTHR43479">
    <property type="entry name" value="ACREF/ENVCD OPERON REPRESSOR-RELATED"/>
    <property type="match status" value="1"/>
</dbReference>
<keyword evidence="1" id="KW-0678">Repressor</keyword>
<dbReference type="Proteomes" id="UP001322664">
    <property type="component" value="Chromosome"/>
</dbReference>
<dbReference type="InterPro" id="IPR050624">
    <property type="entry name" value="HTH-type_Tx_Regulator"/>
</dbReference>
<dbReference type="RefSeq" id="WP_319835642.1">
    <property type="nucleotide sequence ID" value="NZ_CP137624.1"/>
</dbReference>
<keyword evidence="2 3" id="KW-0238">DNA-binding</keyword>
<name>A0ABZ0RT64_9BACI</name>
<dbReference type="Gene3D" id="1.10.357.10">
    <property type="entry name" value="Tetracycline Repressor, domain 2"/>
    <property type="match status" value="1"/>
</dbReference>
<evidence type="ECO:0000256" key="2">
    <source>
        <dbReference type="ARBA" id="ARBA00023125"/>
    </source>
</evidence>
<dbReference type="Pfam" id="PF00440">
    <property type="entry name" value="TetR_N"/>
    <property type="match status" value="1"/>
</dbReference>
<feature type="DNA-binding region" description="H-T-H motif" evidence="3">
    <location>
        <begin position="39"/>
        <end position="58"/>
    </location>
</feature>
<evidence type="ECO:0000256" key="3">
    <source>
        <dbReference type="PROSITE-ProRule" id="PRU00335"/>
    </source>
</evidence>
<dbReference type="InterPro" id="IPR001647">
    <property type="entry name" value="HTH_TetR"/>
</dbReference>
<dbReference type="SUPFAM" id="SSF48498">
    <property type="entry name" value="Tetracyclin repressor-like, C-terminal domain"/>
    <property type="match status" value="1"/>
</dbReference>
<organism evidence="5 6">
    <name type="scientific">Lysinibacillus louembei</name>
    <dbReference type="NCBI Taxonomy" id="1470088"/>
    <lineage>
        <taxon>Bacteria</taxon>
        <taxon>Bacillati</taxon>
        <taxon>Bacillota</taxon>
        <taxon>Bacilli</taxon>
        <taxon>Bacillales</taxon>
        <taxon>Bacillaceae</taxon>
        <taxon>Lysinibacillus</taxon>
    </lineage>
</organism>
<dbReference type="InterPro" id="IPR036271">
    <property type="entry name" value="Tet_transcr_reg_TetR-rel_C_sf"/>
</dbReference>
<protein>
    <submittedName>
        <fullName evidence="5">TetR/AcrR family transcriptional regulator</fullName>
    </submittedName>
</protein>
<sequence>MDNKEKGMDGRTLRSILTRQKLLDAALDLFYEAGFEKTTITQIIKRAKTGYGTAYVHFNGKDDILIMLMENVMREFLEMAETPFFPASKEEAKKLVLKQVTAFLKMAESNKKIMKVFSEAIGLSPSVNSKWNEIREANIHFITKDITFAQNAGLARTDLKAELVARFWFFANENYQWDIVHETNTASLEEIAMTLTTMYIDGLYLNK</sequence>
<evidence type="ECO:0000313" key="5">
    <source>
        <dbReference type="EMBL" id="WPK10376.1"/>
    </source>
</evidence>
<dbReference type="EMBL" id="CP137624">
    <property type="protein sequence ID" value="WPK10376.1"/>
    <property type="molecule type" value="Genomic_DNA"/>
</dbReference>
<dbReference type="SUPFAM" id="SSF46689">
    <property type="entry name" value="Homeodomain-like"/>
    <property type="match status" value="1"/>
</dbReference>
<dbReference type="PROSITE" id="PS50977">
    <property type="entry name" value="HTH_TETR_2"/>
    <property type="match status" value="1"/>
</dbReference>
<evidence type="ECO:0000256" key="1">
    <source>
        <dbReference type="ARBA" id="ARBA00022491"/>
    </source>
</evidence>
<evidence type="ECO:0000259" key="4">
    <source>
        <dbReference type="PROSITE" id="PS50977"/>
    </source>
</evidence>